<gene>
    <name evidence="1" type="ORF">SDC9_151701</name>
</gene>
<dbReference type="AlphaFoldDB" id="A0A645EVD4"/>
<proteinExistence type="predicted"/>
<name>A0A645EVD4_9ZZZZ</name>
<evidence type="ECO:0000313" key="1">
    <source>
        <dbReference type="EMBL" id="MPN04463.1"/>
    </source>
</evidence>
<protein>
    <submittedName>
        <fullName evidence="1">Uncharacterized protein</fullName>
    </submittedName>
</protein>
<comment type="caution">
    <text evidence="1">The sequence shown here is derived from an EMBL/GenBank/DDBJ whole genome shotgun (WGS) entry which is preliminary data.</text>
</comment>
<reference evidence="1" key="1">
    <citation type="submission" date="2019-08" db="EMBL/GenBank/DDBJ databases">
        <authorList>
            <person name="Kucharzyk K."/>
            <person name="Murdoch R.W."/>
            <person name="Higgins S."/>
            <person name="Loffler F."/>
        </authorList>
    </citation>
    <scope>NUCLEOTIDE SEQUENCE</scope>
</reference>
<sequence>MLYYSHETFGKTACPNIGACVFCGPERLLRAVFPLVCGNARANVLCVSCALSRPHARARYHRLRRGIRFLVCLRHIRSRGAGRAHHKV</sequence>
<accession>A0A645EVD4</accession>
<dbReference type="EMBL" id="VSSQ01050370">
    <property type="protein sequence ID" value="MPN04463.1"/>
    <property type="molecule type" value="Genomic_DNA"/>
</dbReference>
<organism evidence="1">
    <name type="scientific">bioreactor metagenome</name>
    <dbReference type="NCBI Taxonomy" id="1076179"/>
    <lineage>
        <taxon>unclassified sequences</taxon>
        <taxon>metagenomes</taxon>
        <taxon>ecological metagenomes</taxon>
    </lineage>
</organism>